<organism evidence="1">
    <name type="scientific">Fagus sylvatica</name>
    <name type="common">Beechnut</name>
    <dbReference type="NCBI Taxonomy" id="28930"/>
    <lineage>
        <taxon>Eukaryota</taxon>
        <taxon>Viridiplantae</taxon>
        <taxon>Streptophyta</taxon>
        <taxon>Embryophyta</taxon>
        <taxon>Tracheophyta</taxon>
        <taxon>Spermatophyta</taxon>
        <taxon>Magnoliopsida</taxon>
        <taxon>eudicotyledons</taxon>
        <taxon>Gunneridae</taxon>
        <taxon>Pentapetalae</taxon>
        <taxon>rosids</taxon>
        <taxon>fabids</taxon>
        <taxon>Fagales</taxon>
        <taxon>Fagaceae</taxon>
        <taxon>Fagus</taxon>
    </lineage>
</organism>
<sequence length="274" mass="30440">MANSEEMPTPIRFYTVIKSAEDLIFCHPLHQNLILGSESGLYVDAFILDDNDDSLNQPIHKKTPIVGIAMNPEWNHPMGFIIEFDDADKGFLTLVAQIKANVNEIDDFLVSEVRVKIKDLLDKDPDNADGEKRLSFVVTSPSGEAKGLLNFCFKFRELIFPLSHAVPAAEAAAPVAGHGGSATSSAAYPPPESFHLYSPPVLGGYPTWSHVVQPPPPPPYQYPEQQSSIVGRLARRLAARVGFGFLANEVLNWESFGDGFDFWRWTPLRYSLFH</sequence>
<evidence type="ECO:0008006" key="2">
    <source>
        <dbReference type="Google" id="ProtNLM"/>
    </source>
</evidence>
<accession>A0A2N9J1Z3</accession>
<dbReference type="EMBL" id="OIVN01006317">
    <property type="protein sequence ID" value="SPD30453.1"/>
    <property type="molecule type" value="Genomic_DNA"/>
</dbReference>
<dbReference type="AlphaFoldDB" id="A0A2N9J1Z3"/>
<dbReference type="PANTHER" id="PTHR32246:SF173">
    <property type="entry name" value="C2 DOMAIN-CONTAINING PROTEIN"/>
    <property type="match status" value="1"/>
</dbReference>
<gene>
    <name evidence="1" type="ORF">FSB_LOCUS58335</name>
</gene>
<evidence type="ECO:0000313" key="1">
    <source>
        <dbReference type="EMBL" id="SPD30453.1"/>
    </source>
</evidence>
<name>A0A2N9J1Z3_FAGSY</name>
<protein>
    <recommendedName>
        <fullName evidence="2">C2 domain-containing protein</fullName>
    </recommendedName>
</protein>
<proteinExistence type="predicted"/>
<dbReference type="PANTHER" id="PTHR32246">
    <property type="entry name" value="INGRESSION PROTEIN FIC1"/>
    <property type="match status" value="1"/>
</dbReference>
<reference evidence="1" key="1">
    <citation type="submission" date="2018-02" db="EMBL/GenBank/DDBJ databases">
        <authorList>
            <person name="Cohen D.B."/>
            <person name="Kent A.D."/>
        </authorList>
    </citation>
    <scope>NUCLEOTIDE SEQUENCE</scope>
</reference>